<evidence type="ECO:0000259" key="7">
    <source>
        <dbReference type="PROSITE" id="PS50525"/>
    </source>
</evidence>
<keyword evidence="3" id="KW-0808">Transferase</keyword>
<proteinExistence type="predicted"/>
<evidence type="ECO:0000313" key="8">
    <source>
        <dbReference type="EMBL" id="AVM87662.1"/>
    </source>
</evidence>
<keyword evidence="9" id="KW-1185">Reference proteome</keyword>
<dbReference type="InterPro" id="IPR007322">
    <property type="entry name" value="RNA_pol_bunyavir"/>
</dbReference>
<evidence type="ECO:0000256" key="4">
    <source>
        <dbReference type="ARBA" id="ARBA00030285"/>
    </source>
</evidence>
<dbReference type="KEGG" id="vg:65100062"/>
<evidence type="ECO:0000256" key="5">
    <source>
        <dbReference type="ARBA" id="ARBA00030436"/>
    </source>
</evidence>
<evidence type="ECO:0000313" key="9">
    <source>
        <dbReference type="Proteomes" id="UP000297076"/>
    </source>
</evidence>
<protein>
    <recommendedName>
        <fullName evidence="2">RNA-directed RNA polymerase L</fullName>
        <ecNumber evidence="1">2.7.7.48</ecNumber>
    </recommendedName>
    <alternativeName>
        <fullName evidence="4">Large structural protein</fullName>
    </alternativeName>
    <alternativeName>
        <fullName evidence="6">Replicase</fullName>
    </alternativeName>
    <alternativeName>
        <fullName evidence="5">Transcriptase</fullName>
    </alternativeName>
</protein>
<dbReference type="Pfam" id="PF04196">
    <property type="entry name" value="Bunya_RdRp"/>
    <property type="match status" value="2"/>
</dbReference>
<evidence type="ECO:0000256" key="1">
    <source>
        <dbReference type="ARBA" id="ARBA00012494"/>
    </source>
</evidence>
<dbReference type="PROSITE" id="PS50525">
    <property type="entry name" value="RDRP_SSRNA_NEG_SEG"/>
    <property type="match status" value="1"/>
</dbReference>
<evidence type="ECO:0000256" key="2">
    <source>
        <dbReference type="ARBA" id="ARBA00018602"/>
    </source>
</evidence>
<dbReference type="EC" id="2.7.7.48" evidence="1"/>
<dbReference type="GO" id="GO:0039694">
    <property type="term" value="P:viral RNA genome replication"/>
    <property type="evidence" value="ECO:0007669"/>
    <property type="project" value="InterPro"/>
</dbReference>
<dbReference type="InterPro" id="IPR007099">
    <property type="entry name" value="RNA-dir_pol_NSvirus"/>
</dbReference>
<reference evidence="8" key="1">
    <citation type="journal article" date="2018" name="Nature">
        <title>The evolutionary history of vertebrate RNA viruses.</title>
        <authorList>
            <person name="Shi M."/>
            <person name="Lin X.D."/>
            <person name="Chen X."/>
            <person name="Tian J.H."/>
            <person name="Chen L.J."/>
            <person name="Li K."/>
            <person name="Wang W."/>
            <person name="Eden J.S."/>
            <person name="Shen J.J."/>
            <person name="Liu L."/>
            <person name="Holmes E.C."/>
            <person name="Zhang Y.Z."/>
        </authorList>
    </citation>
    <scope>NUCLEOTIDE SEQUENCE [LARGE SCALE GENOMIC DNA]</scope>
    <source>
        <strain evidence="8">XTXMS70955</strain>
    </source>
</reference>
<accession>A0A2P1GNS4</accession>
<dbReference type="GO" id="GO:0003968">
    <property type="term" value="F:RNA-directed RNA polymerase activity"/>
    <property type="evidence" value="ECO:0007669"/>
    <property type="project" value="UniProtKB-EC"/>
</dbReference>
<dbReference type="GeneID" id="65100062"/>
<name>A0A2P1GNS4_9VIRU</name>
<dbReference type="RefSeq" id="YP_010085034.1">
    <property type="nucleotide sequence ID" value="NC_055173.1"/>
</dbReference>
<dbReference type="GO" id="GO:0006351">
    <property type="term" value="P:DNA-templated transcription"/>
    <property type="evidence" value="ECO:0007669"/>
    <property type="project" value="InterPro"/>
</dbReference>
<organism evidence="8">
    <name type="scientific">Wenling red spikefish hantavirus</name>
    <dbReference type="NCBI Taxonomy" id="2116435"/>
    <lineage>
        <taxon>Viruses</taxon>
        <taxon>Riboviria</taxon>
        <taxon>Orthornavirae</taxon>
        <taxon>Negarnaviricota</taxon>
        <taxon>Polyploviricotina</taxon>
        <taxon>Bunyaviricetes</taxon>
        <taxon>Elliovirales</taxon>
        <taxon>Hantaviridae</taxon>
        <taxon>Actantavirinae</taxon>
        <taxon>Actinovirus</taxon>
        <taxon>Actinovirus triacanthodis</taxon>
    </lineage>
</organism>
<evidence type="ECO:0000256" key="3">
    <source>
        <dbReference type="ARBA" id="ARBA00022679"/>
    </source>
</evidence>
<sequence length="2086" mass="236615">MKAKQAWSEISQLYERRHEVVANKIRVHLLAAYEGEVTLRRVLLDNGLDITLFENVRWNSGIHEERGKFFLEKTPDISVVTMVEGRLRLDVVEVSVSTKVMESRAIKDNKYRKGLELIGETFDIDMNYLVVSSFTDGRNLDTEYPGIDWSVSVEEIRLINERVRLIQTEEIEENEKAMLTAMMKGYFSKGKSRRDTRPSRVIAPQRSDQPEFENDEEVLFELKDFAANDLERTSNFQRVSVAGIKETIENASLIASSSFVEKEHSGVYAYMPFGRAKAERPMTMEYQKTCMLEAEREFSYINERDEFLEAMMVTLEKGVAVGAENWDLWFRKTMDGREPMTVTGVEGRLSTRAKELLQHWTGKDRTSQNFEPKLMESLPFWNDSINDNCYIDVLKIKKRLEMDLEEEFSTEKIDFGNSMAEASLSNVFHAEMKRRVIDPVARSRAFQSSIVVRDVCEWLVAQSGNKRSKRWSVFACCDGECVIIKIPGKSTESLGGKINYMAMCTESAYLGPQTNVMRRYVGKGKTWLLLKPMSLDLRRLESMGSTLEKGLLLCGSIATKHSEATGTLPSPYDLREIFSIHYLVSTTPKNRICSIFDYLRYAINSCVADVSGYGELLKDEFSKACGTSLEVFLRREAASLLEDLAENKDDTLVKKMTLGQHSIKTKFGATGKYRSFSSNLYYKSFSSLHMEIYGLFFTCPKGLHGKIEDLKIQEETVEWQAKWDALAKQLKCEMQEGYTIGDREPRQQTFCRDFMYECGRWIDKQVSYKWDDVQASIQRGGLRENYYANPRNRSTKGMTVFSSDYSKMESTTTIQQALRELAGGTTVGTVEEEAMKSVGKTPNVRLVRKYQRTTSDRGIFVADRDTRAKLQVIERIAGAIAKNVESELISVPGDVKMNIIQDMLTKAIRWSAGESVLRTEFGDMKMKRRVMFCSADATKWSPGDNAYKFIPFVEGITSLTDAEKNLLTACLLGISKSNLGLSDGAFEMLSKMDGTKNPKVDEMKNFFGLPYRRTGKVEGNWLQGNLNFISSLVGVAALNKGGGYAKKLWPELDCFVEVLGHSDDSLILIGWVSPASEDIGQYLLWVDKMAELSEEYKCLKRLNHWECIFRVIERTALMASIKLSTKKTFLSKTMSEFVGYNFEAGNPTTPWIKPAMGALGELKVKGYAEDRASVMSSAVKVLDLSGSLQMAQLVAYIGNGRVLRGYGMQKGMVNHPGALLKLRDVDIPSFLGGGPIPSVLSLATGGTNLQDIMTVKAHVTRYRTHRDTYSERVLKVYKTCEKLFKEEENDQHIFGRVKWRIFFPKSDPYELGFLTRESLKAWEAAHPEFFFLNPTDPKDILFQTWREFRKPEMQASLVRQSETVLRMRLMGRVAGDVVWVNGEWASVRTLLFTVSTQCESELITESDLIRWEQIEENLFSKSIVWTDFLNQTFAEVSKGVKRQVAKLPRRLVVREDDIPLINQKRDILAWGVSSQTTKRLIETQCTDPNMIEVDAAKLRAAAADKLQLDITLVDGAKRCDFLTKGSTVSRTVIVGSNVEPTATGIVIGWLRESSFTRVVSASSSGYISKAKTIFSENTEGQHWLNAKKLIITIWKMAKANSAEPGVWLRSLSFQGATLWKWMQTIVKQTPDSSRVDAALAVALNDTLGDDSWLNSVASQKMLSGKRYVKEQHYDPVLKVWQGQLVVEFLYGSEIGELYFDGDSIVKLSTSIRDPIPLTHMMNTVRKELAGSKFNMPVVRSDGTEGIRVIKRKDFYRWDRVREGDWILPFVFIDPTMSVGSAPTRSYQFTIRDGGFSVWAKDRENSRGVKIASAMSFLSDIPLSALEAADELFHQNVAIHELTKRGFLPNLILGTTARITRSEAAVILVRKTLPKRMAVISEVLDLVGGGKVSFHGIEFTKTSISSWETAEDESDDDYVVDLDDMDFDLELEEPESSFGTVEVNAEFYIEEDRAIENEDEIPRGVTIYEDLESTIRHWVEKDVGDVSNVDGIQSFLFMKWLAKSFDFGRQVDLAMYWDLLSVDTILGPMANTIDLIGMDVLKSKLKEAPEMRELEPSELKPYLGFNYSRAMRLMANLFPRKRVDFYD</sequence>
<dbReference type="EMBL" id="MG599949">
    <property type="protein sequence ID" value="AVM87662.1"/>
    <property type="molecule type" value="Viral_cRNA"/>
</dbReference>
<dbReference type="Proteomes" id="UP000297076">
    <property type="component" value="Genome"/>
</dbReference>
<evidence type="ECO:0000256" key="6">
    <source>
        <dbReference type="ARBA" id="ARBA00031012"/>
    </source>
</evidence>
<feature type="domain" description="RdRp catalytic" evidence="7">
    <location>
        <begin position="917"/>
        <end position="1099"/>
    </location>
</feature>